<dbReference type="RefSeq" id="WP_191701772.1">
    <property type="nucleotide sequence ID" value="NZ_JACSPZ010000014.1"/>
</dbReference>
<dbReference type="Gene3D" id="1.10.260.40">
    <property type="entry name" value="lambda repressor-like DNA-binding domains"/>
    <property type="match status" value="1"/>
</dbReference>
<dbReference type="InterPro" id="IPR010982">
    <property type="entry name" value="Lambda_DNA-bd_dom_sf"/>
</dbReference>
<evidence type="ECO:0000313" key="3">
    <source>
        <dbReference type="EMBL" id="MBD8038709.1"/>
    </source>
</evidence>
<dbReference type="EMBL" id="JACSPZ010000014">
    <property type="protein sequence ID" value="MBD8038709.1"/>
    <property type="molecule type" value="Genomic_DNA"/>
</dbReference>
<dbReference type="PROSITE" id="PS50943">
    <property type="entry name" value="HTH_CROC1"/>
    <property type="match status" value="1"/>
</dbReference>
<evidence type="ECO:0000256" key="1">
    <source>
        <dbReference type="ARBA" id="ARBA00023125"/>
    </source>
</evidence>
<feature type="domain" description="HTH cro/C1-type" evidence="2">
    <location>
        <begin position="6"/>
        <end position="60"/>
    </location>
</feature>
<dbReference type="InterPro" id="IPR001387">
    <property type="entry name" value="Cro/C1-type_HTH"/>
</dbReference>
<comment type="caution">
    <text evidence="3">The sequence shown here is derived from an EMBL/GenBank/DDBJ whole genome shotgun (WGS) entry which is preliminary data.</text>
</comment>
<evidence type="ECO:0000313" key="4">
    <source>
        <dbReference type="Proteomes" id="UP000619101"/>
    </source>
</evidence>
<organism evidence="3 4">
    <name type="scientific">Solibacillus faecavium</name>
    <dbReference type="NCBI Taxonomy" id="2762221"/>
    <lineage>
        <taxon>Bacteria</taxon>
        <taxon>Bacillati</taxon>
        <taxon>Bacillota</taxon>
        <taxon>Bacilli</taxon>
        <taxon>Bacillales</taxon>
        <taxon>Caryophanaceae</taxon>
        <taxon>Solibacillus</taxon>
    </lineage>
</organism>
<dbReference type="SMART" id="SM00530">
    <property type="entry name" value="HTH_XRE"/>
    <property type="match status" value="1"/>
</dbReference>
<proteinExistence type="predicted"/>
<dbReference type="Proteomes" id="UP000619101">
    <property type="component" value="Unassembled WGS sequence"/>
</dbReference>
<accession>A0ABR8Y3V3</accession>
<dbReference type="SUPFAM" id="SSF47413">
    <property type="entry name" value="lambda repressor-like DNA-binding domains"/>
    <property type="match status" value="1"/>
</dbReference>
<reference evidence="3 4" key="1">
    <citation type="submission" date="2020-08" db="EMBL/GenBank/DDBJ databases">
        <title>A Genomic Blueprint of the Chicken Gut Microbiome.</title>
        <authorList>
            <person name="Gilroy R."/>
            <person name="Ravi A."/>
            <person name="Getino M."/>
            <person name="Pursley I."/>
            <person name="Horton D.L."/>
            <person name="Alikhan N.-F."/>
            <person name="Baker D."/>
            <person name="Gharbi K."/>
            <person name="Hall N."/>
            <person name="Watson M."/>
            <person name="Adriaenssens E.M."/>
            <person name="Foster-Nyarko E."/>
            <person name="Jarju S."/>
            <person name="Secka A."/>
            <person name="Antonio M."/>
            <person name="Oren A."/>
            <person name="Chaudhuri R."/>
            <person name="La Ragione R.M."/>
            <person name="Hildebrand F."/>
            <person name="Pallen M.J."/>
        </authorList>
    </citation>
    <scope>NUCLEOTIDE SEQUENCE [LARGE SCALE GENOMIC DNA]</scope>
    <source>
        <strain evidence="3 4">A46</strain>
    </source>
</reference>
<dbReference type="Pfam" id="PF01381">
    <property type="entry name" value="HTH_3"/>
    <property type="match status" value="1"/>
</dbReference>
<dbReference type="PANTHER" id="PTHR46558">
    <property type="entry name" value="TRACRIPTIONAL REGULATORY PROTEIN-RELATED-RELATED"/>
    <property type="match status" value="1"/>
</dbReference>
<dbReference type="CDD" id="cd00093">
    <property type="entry name" value="HTH_XRE"/>
    <property type="match status" value="1"/>
</dbReference>
<evidence type="ECO:0000259" key="2">
    <source>
        <dbReference type="PROSITE" id="PS50943"/>
    </source>
</evidence>
<sequence>MLDNQISIWRAHKKMTQEQLAKEVGVTRQTIVALEKNRYNPSLDLAFRISKALGKQIEEVFIHIGDE</sequence>
<name>A0ABR8Y3V3_9BACL</name>
<dbReference type="PANTHER" id="PTHR46558:SF4">
    <property type="entry name" value="DNA-BIDING PHAGE PROTEIN"/>
    <property type="match status" value="1"/>
</dbReference>
<keyword evidence="4" id="KW-1185">Reference proteome</keyword>
<protein>
    <submittedName>
        <fullName evidence="3">Helix-turn-helix transcriptional regulator</fullName>
    </submittedName>
</protein>
<gene>
    <name evidence="3" type="ORF">H9635_18350</name>
</gene>
<keyword evidence="1" id="KW-0238">DNA-binding</keyword>